<dbReference type="EMBL" id="BK059091">
    <property type="protein sequence ID" value="DAE28841.1"/>
    <property type="molecule type" value="Genomic_DNA"/>
</dbReference>
<accession>A0A8S5RCM4</accession>
<protein>
    <submittedName>
        <fullName evidence="1">Uncharacterized protein</fullName>
    </submittedName>
</protein>
<reference evidence="1" key="1">
    <citation type="journal article" date="2021" name="Proc. Natl. Acad. Sci. U.S.A.">
        <title>A Catalog of Tens of Thousands of Viruses from Human Metagenomes Reveals Hidden Associations with Chronic Diseases.</title>
        <authorList>
            <person name="Tisza M.J."/>
            <person name="Buck C.B."/>
        </authorList>
    </citation>
    <scope>NUCLEOTIDE SEQUENCE</scope>
    <source>
        <strain evidence="1">CtmTa7</strain>
    </source>
</reference>
<organism evidence="1">
    <name type="scientific">virus sp. ctmTa7</name>
    <dbReference type="NCBI Taxonomy" id="2828255"/>
    <lineage>
        <taxon>Viruses</taxon>
    </lineage>
</organism>
<evidence type="ECO:0000313" key="1">
    <source>
        <dbReference type="EMBL" id="DAE28841.1"/>
    </source>
</evidence>
<proteinExistence type="predicted"/>
<name>A0A8S5RCM4_9VIRU</name>
<sequence>MTKEYTQTDRIDDFHYFLNHYNDFFKKYGYCYIAIRFKEILGIYNSMQEAISVLSNQYKTGEYIIQECNGNESGYACYINEEISNVIYSK</sequence>